<feature type="transmembrane region" description="Helical" evidence="2">
    <location>
        <begin position="544"/>
        <end position="565"/>
    </location>
</feature>
<feature type="compositionally biased region" description="Acidic residues" evidence="1">
    <location>
        <begin position="80"/>
        <end position="89"/>
    </location>
</feature>
<evidence type="ECO:0000256" key="2">
    <source>
        <dbReference type="SAM" id="Phobius"/>
    </source>
</evidence>
<organism evidence="4 5">
    <name type="scientific">Agreia bicolorata</name>
    <dbReference type="NCBI Taxonomy" id="110935"/>
    <lineage>
        <taxon>Bacteria</taxon>
        <taxon>Bacillati</taxon>
        <taxon>Actinomycetota</taxon>
        <taxon>Actinomycetes</taxon>
        <taxon>Micrococcales</taxon>
        <taxon>Microbacteriaceae</taxon>
        <taxon>Agreia</taxon>
    </lineage>
</organism>
<evidence type="ECO:0000256" key="1">
    <source>
        <dbReference type="SAM" id="MobiDB-lite"/>
    </source>
</evidence>
<dbReference type="AlphaFoldDB" id="A0A1T4YKL6"/>
<feature type="compositionally biased region" description="Low complexity" evidence="1">
    <location>
        <begin position="43"/>
        <end position="79"/>
    </location>
</feature>
<gene>
    <name evidence="4" type="ORF">SAMN06295879_3491</name>
</gene>
<feature type="region of interest" description="Disordered" evidence="1">
    <location>
        <begin position="473"/>
        <end position="522"/>
    </location>
</feature>
<proteinExistence type="predicted"/>
<keyword evidence="2" id="KW-0812">Transmembrane</keyword>
<evidence type="ECO:0000256" key="3">
    <source>
        <dbReference type="SAM" id="SignalP"/>
    </source>
</evidence>
<evidence type="ECO:0008006" key="6">
    <source>
        <dbReference type="Google" id="ProtNLM"/>
    </source>
</evidence>
<dbReference type="Proteomes" id="UP000189735">
    <property type="component" value="Unassembled WGS sequence"/>
</dbReference>
<keyword evidence="2" id="KW-1133">Transmembrane helix</keyword>
<sequence length="574" mass="57546">MSSTRSRLRTPALAVVALAASLGLLTQGALVAHADDLAATTAAETSAVESSGVVDDGTATGGAEAATGGAEAVEAPASEPVDEAAPEDIVEPVAPAEPVDETVGEEQADAAGAADPVDEVVQGEPADSLTAPDAAEGSDAVLPSEGTEAAPAAALVGENLPVVTQDDYYVIAPGGTVTVGSPGVLGNDSDPEKDPITTQQGSFTTWLGNTGYIGAHGEFGFTAAPGFLGTDTITYYAQDEGHGGTTGTIYVTVQQNTDANENHWPHTAIDSYTTPQDQPMSMPSQLGVLANDTDDEGDLITTKAVGPIPTDHGTITIDDDGSFYYVPDAGFIGVDSASYIAFDTFGGGSWGSLIISVTPPGTTPAGPNAAPIAVADQYTTPVNVPLKVDAAHGALINDSDPEGTALAAWTYNWGQSQMGGVGTVASDGSFIYVAPATAGAGDQDYFGYMVTDEAGLPSYSSISITFTDAVAIVGEPSDPGDGQGTGHGQSGDPSTSGGDPEPTTGGADGETPMPELPNSPIVTASQTIGSTRDDDELASTGVGVWPLIGGSITVLVLGAAGLVIARRRRVGDES</sequence>
<name>A0A1T4YKL6_9MICO</name>
<protein>
    <recommendedName>
        <fullName evidence="6">Gram-positive cocci surface proteins LPxTG domain-containing protein</fullName>
    </recommendedName>
</protein>
<feature type="chain" id="PRO_5012391424" description="Gram-positive cocci surface proteins LPxTG domain-containing protein" evidence="3">
    <location>
        <begin position="35"/>
        <end position="574"/>
    </location>
</feature>
<keyword evidence="3" id="KW-0732">Signal</keyword>
<reference evidence="5" key="1">
    <citation type="submission" date="2017-02" db="EMBL/GenBank/DDBJ databases">
        <authorList>
            <person name="Varghese N."/>
            <person name="Submissions S."/>
        </authorList>
    </citation>
    <scope>NUCLEOTIDE SEQUENCE [LARGE SCALE GENOMIC DNA]</scope>
    <source>
        <strain evidence="5">VKM Ac-2052</strain>
    </source>
</reference>
<dbReference type="Gene3D" id="2.60.40.2810">
    <property type="match status" value="1"/>
</dbReference>
<dbReference type="Pfam" id="PF17963">
    <property type="entry name" value="Big_9"/>
    <property type="match status" value="3"/>
</dbReference>
<dbReference type="EMBL" id="FUYG01000012">
    <property type="protein sequence ID" value="SKB02397.1"/>
    <property type="molecule type" value="Genomic_DNA"/>
</dbReference>
<evidence type="ECO:0000313" key="4">
    <source>
        <dbReference type="EMBL" id="SKB02397.1"/>
    </source>
</evidence>
<keyword evidence="2" id="KW-0472">Membrane</keyword>
<accession>A0A1T4YKL6</accession>
<feature type="signal peptide" evidence="3">
    <location>
        <begin position="1"/>
        <end position="34"/>
    </location>
</feature>
<feature type="region of interest" description="Disordered" evidence="1">
    <location>
        <begin position="124"/>
        <end position="146"/>
    </location>
</feature>
<dbReference type="RefSeq" id="WP_078715419.1">
    <property type="nucleotide sequence ID" value="NZ_FUYG01000012.1"/>
</dbReference>
<feature type="region of interest" description="Disordered" evidence="1">
    <location>
        <begin position="43"/>
        <end position="89"/>
    </location>
</feature>
<evidence type="ECO:0000313" key="5">
    <source>
        <dbReference type="Proteomes" id="UP000189735"/>
    </source>
</evidence>